<keyword evidence="2" id="KW-0808">Transferase</keyword>
<evidence type="ECO:0000313" key="7">
    <source>
        <dbReference type="Proteomes" id="UP001162891"/>
    </source>
</evidence>
<keyword evidence="1" id="KW-0489">Methyltransferase</keyword>
<dbReference type="SUPFAM" id="SSF47757">
    <property type="entry name" value="Chemotaxis receptor methyltransferase CheR, N-terminal domain"/>
    <property type="match status" value="1"/>
</dbReference>
<sequence>MIARRPPGAFSHPGFARIAEALARHAGLKVPAHRYPDLEHAARRGMARARIDDPAKYARHLAEGRLPLADLVGAFTVGETYFFRDPPQYDLLRSRVVPEVVARRAEGHVFRAWSAGCASGEEPYSLAILLDGMGLGDRWHVLGTDISRPALARARAAEYGAWSIRGPARTTAARALERRGERHAVPARLRARVRIEYLNLAEDVYPSVMNATAGLDLILCRNVFIYFEPDVVAAVARRLFACLAEGGWLFPGLADPPLGIHAPFQSVSTEAGVVYRKPARGEEGGVRIRIEARAPTSTPIPTRTSTSPRTRTFTGTGAGTAPAPSVRPERSDREAGAVSKGEPPPPALARARELAASGDWTAVLALADPLLDTAEGAAALVRAAANSGELGRADALSLRATARHPLAPELHLLRAATLAEVGRTDEALAAVRRAIYLDRGLAIAHAALGGLLAGRGDVEGARRAWRNARRICASLPPETALPLGDGECAGRLSEIASAQLSILGGDPER</sequence>
<evidence type="ECO:0000259" key="5">
    <source>
        <dbReference type="PROSITE" id="PS50123"/>
    </source>
</evidence>
<dbReference type="InterPro" id="IPR029063">
    <property type="entry name" value="SAM-dependent_MTases_sf"/>
</dbReference>
<protein>
    <recommendedName>
        <fullName evidence="5">CheR-type methyltransferase domain-containing protein</fullName>
    </recommendedName>
</protein>
<dbReference type="Gene3D" id="3.40.50.150">
    <property type="entry name" value="Vaccinia Virus protein VP39"/>
    <property type="match status" value="1"/>
</dbReference>
<feature type="compositionally biased region" description="Low complexity" evidence="4">
    <location>
        <begin position="295"/>
        <end position="324"/>
    </location>
</feature>
<dbReference type="SUPFAM" id="SSF53335">
    <property type="entry name" value="S-adenosyl-L-methionine-dependent methyltransferases"/>
    <property type="match status" value="1"/>
</dbReference>
<dbReference type="PRINTS" id="PR00996">
    <property type="entry name" value="CHERMTFRASE"/>
</dbReference>
<dbReference type="Pfam" id="PF01739">
    <property type="entry name" value="CheR"/>
    <property type="match status" value="1"/>
</dbReference>
<dbReference type="InterPro" id="IPR011990">
    <property type="entry name" value="TPR-like_helical_dom_sf"/>
</dbReference>
<dbReference type="InterPro" id="IPR050903">
    <property type="entry name" value="Bact_Chemotaxis_MeTrfase"/>
</dbReference>
<evidence type="ECO:0000313" key="6">
    <source>
        <dbReference type="EMBL" id="BDG06090.1"/>
    </source>
</evidence>
<feature type="domain" description="CheR-type methyltransferase" evidence="5">
    <location>
        <begin position="15"/>
        <end position="280"/>
    </location>
</feature>
<reference evidence="7" key="1">
    <citation type="journal article" date="2022" name="Int. J. Syst. Evol. Microbiol.">
        <title>Anaeromyxobacter oryzae sp. nov., Anaeromyxobacter diazotrophicus sp. nov. and Anaeromyxobacter paludicola sp. nov., isolated from paddy soils.</title>
        <authorList>
            <person name="Itoh H."/>
            <person name="Xu Z."/>
            <person name="Mise K."/>
            <person name="Masuda Y."/>
            <person name="Ushijima N."/>
            <person name="Hayakawa C."/>
            <person name="Shiratori Y."/>
            <person name="Senoo K."/>
        </authorList>
    </citation>
    <scope>NUCLEOTIDE SEQUENCE [LARGE SCALE GENOMIC DNA]</scope>
    <source>
        <strain evidence="7">Red232</strain>
    </source>
</reference>
<dbReference type="InterPro" id="IPR000780">
    <property type="entry name" value="CheR_MeTrfase"/>
</dbReference>
<evidence type="ECO:0000256" key="1">
    <source>
        <dbReference type="ARBA" id="ARBA00022603"/>
    </source>
</evidence>
<dbReference type="Gene3D" id="1.25.40.10">
    <property type="entry name" value="Tetratricopeptide repeat domain"/>
    <property type="match status" value="1"/>
</dbReference>
<dbReference type="PROSITE" id="PS50123">
    <property type="entry name" value="CHER"/>
    <property type="match status" value="1"/>
</dbReference>
<dbReference type="SMART" id="SM00138">
    <property type="entry name" value="MeTrc"/>
    <property type="match status" value="1"/>
</dbReference>
<keyword evidence="7" id="KW-1185">Reference proteome</keyword>
<dbReference type="RefSeq" id="WP_248355392.1">
    <property type="nucleotide sequence ID" value="NZ_AP025591.1"/>
</dbReference>
<name>A0ABN6N246_9BACT</name>
<accession>A0ABN6N246</accession>
<proteinExistence type="predicted"/>
<keyword evidence="3" id="KW-0949">S-adenosyl-L-methionine</keyword>
<dbReference type="SUPFAM" id="SSF48452">
    <property type="entry name" value="TPR-like"/>
    <property type="match status" value="1"/>
</dbReference>
<dbReference type="InterPro" id="IPR022642">
    <property type="entry name" value="CheR_C"/>
</dbReference>
<evidence type="ECO:0000256" key="2">
    <source>
        <dbReference type="ARBA" id="ARBA00022679"/>
    </source>
</evidence>
<dbReference type="PANTHER" id="PTHR24422">
    <property type="entry name" value="CHEMOTAXIS PROTEIN METHYLTRANSFERASE"/>
    <property type="match status" value="1"/>
</dbReference>
<dbReference type="EMBL" id="AP025591">
    <property type="protein sequence ID" value="BDG06090.1"/>
    <property type="molecule type" value="Genomic_DNA"/>
</dbReference>
<dbReference type="PANTHER" id="PTHR24422:SF19">
    <property type="entry name" value="CHEMOTAXIS PROTEIN METHYLTRANSFERASE"/>
    <property type="match status" value="1"/>
</dbReference>
<dbReference type="Proteomes" id="UP001162891">
    <property type="component" value="Chromosome"/>
</dbReference>
<organism evidence="6 7">
    <name type="scientific">Anaeromyxobacter oryzae</name>
    <dbReference type="NCBI Taxonomy" id="2918170"/>
    <lineage>
        <taxon>Bacteria</taxon>
        <taxon>Pseudomonadati</taxon>
        <taxon>Myxococcota</taxon>
        <taxon>Myxococcia</taxon>
        <taxon>Myxococcales</taxon>
        <taxon>Cystobacterineae</taxon>
        <taxon>Anaeromyxobacteraceae</taxon>
        <taxon>Anaeromyxobacter</taxon>
    </lineage>
</organism>
<feature type="region of interest" description="Disordered" evidence="4">
    <location>
        <begin position="294"/>
        <end position="347"/>
    </location>
</feature>
<gene>
    <name evidence="6" type="ORF">AMOR_50860</name>
</gene>
<evidence type="ECO:0000256" key="3">
    <source>
        <dbReference type="ARBA" id="ARBA00022691"/>
    </source>
</evidence>
<evidence type="ECO:0000256" key="4">
    <source>
        <dbReference type="SAM" id="MobiDB-lite"/>
    </source>
</evidence>